<feature type="region of interest" description="Disordered" evidence="1">
    <location>
        <begin position="791"/>
        <end position="817"/>
    </location>
</feature>
<gene>
    <name evidence="3" type="ORF">OG549_28105</name>
</gene>
<dbReference type="EMBL" id="CP108318">
    <property type="protein sequence ID" value="WTW64194.1"/>
    <property type="molecule type" value="Genomic_DNA"/>
</dbReference>
<dbReference type="AlphaFoldDB" id="A0AAU2VAL7"/>
<evidence type="ECO:0000259" key="2">
    <source>
        <dbReference type="Pfam" id="PF20248"/>
    </source>
</evidence>
<dbReference type="InterPro" id="IPR046538">
    <property type="entry name" value="DUF6603"/>
</dbReference>
<proteinExistence type="predicted"/>
<feature type="domain" description="DUF6603" evidence="2">
    <location>
        <begin position="273"/>
        <end position="725"/>
    </location>
</feature>
<accession>A0AAU2VAL7</accession>
<organism evidence="3">
    <name type="scientific">Streptomyces sp. NBC_00003</name>
    <dbReference type="NCBI Taxonomy" id="2903608"/>
    <lineage>
        <taxon>Bacteria</taxon>
        <taxon>Bacillati</taxon>
        <taxon>Actinomycetota</taxon>
        <taxon>Actinomycetes</taxon>
        <taxon>Kitasatosporales</taxon>
        <taxon>Streptomycetaceae</taxon>
        <taxon>Streptomyces</taxon>
    </lineage>
</organism>
<protein>
    <recommendedName>
        <fullName evidence="2">DUF6603 domain-containing protein</fullName>
    </recommendedName>
</protein>
<dbReference type="Pfam" id="PF20248">
    <property type="entry name" value="DUF6603"/>
    <property type="match status" value="1"/>
</dbReference>
<evidence type="ECO:0000313" key="3">
    <source>
        <dbReference type="EMBL" id="WTW64194.1"/>
    </source>
</evidence>
<reference evidence="3" key="1">
    <citation type="submission" date="2022-10" db="EMBL/GenBank/DDBJ databases">
        <title>The complete genomes of actinobacterial strains from the NBC collection.</title>
        <authorList>
            <person name="Joergensen T.S."/>
            <person name="Alvarez Arevalo M."/>
            <person name="Sterndorff E.B."/>
            <person name="Faurdal D."/>
            <person name="Vuksanovic O."/>
            <person name="Mourched A.-S."/>
            <person name="Charusanti P."/>
            <person name="Shaw S."/>
            <person name="Blin K."/>
            <person name="Weber T."/>
        </authorList>
    </citation>
    <scope>NUCLEOTIDE SEQUENCE</scope>
    <source>
        <strain evidence="3">NBC_00003</strain>
    </source>
</reference>
<evidence type="ECO:0000256" key="1">
    <source>
        <dbReference type="SAM" id="MobiDB-lite"/>
    </source>
</evidence>
<sequence>MHESDLRKALESEAAEPFTIPLRELGLADGVGQLFPGGTLRLIRDDGNTTGSQTQGRAQLALGSEPATVRAEFSCTGGEVTGVALAIELPGSGVQIGEIARLYGYELPELAVPKVTGLTFRADSGGFTLALVGLAGDGGILDRDGSQVLVVPSPGGHVLATRDDMTARQVGALGVPVGVALPAGVWLALPDGTVVPVSAPRPVTADGSGATDGLGRPKTAAARVPYAQHAYPGLSPRTRAVPTADGFVVLNPPKAGGPGVAFIPSGPLDGEHSIEIVYEKSPLTVKGALQVQPAQSPYRAVVGGLLIFAFGGGTTGKRGLYGMGTGAVVFPRDPGTQASFFAFASLGAEPGLGIPAFRLTGIAAGFGWNSRLRTPGLGDLTTFPFLKALKDPSSIGGDDTNPVQILNTLTGGSSPWITPRQGELWVAGGLAFTIGELIDGSAMAVVQTGADLTIALLGTAGTSFPKSGDKKIARIDAGLQLVIKPNSGELTVGTSLNPSSYVLDQNCKLRGGVGLKIWYGNHSNSGDFVFSAGGYHESYHVPEHYPRLPRIGFDWSLGGKVTVSGNAYFALTPRAAMAGGGLDVRYRSGIIKAWCTAKVDALIEWKPFYFDVGMSLSIGVEGSVKVWFVRITVRIEVGVSLRVWGPPTGGEARVKVWFVSFSINFGHSRRGTDKTLDWPGTRAMLPEPGARARLRPGDGLITEGTPDNPHHGDWLVEASGFTFGTDTQVPLSRIELATTGSDVVFQGSEFGVHPMRVTGLSARQRVTVTLEGQRVDLARWKATAQYTALPPQLWDNDGDPEHGSGQRKHLTGVTLTSPDPDYGHSTGYIGESTFAFDPMYPQGKAPLSATDVPLIPAPDRPAGVIGRIAAGVDAAATRTARTKLHTLMGALGLDTEGAKSDLPGYAQGVTSYFTAAPLLVPAGAIRAASTPSAPEGDN</sequence>
<name>A0AAU2VAL7_9ACTN</name>